<evidence type="ECO:0000256" key="5">
    <source>
        <dbReference type="SAM" id="Phobius"/>
    </source>
</evidence>
<dbReference type="Gene3D" id="1.20.1250.20">
    <property type="entry name" value="MFS general substrate transporter like domains"/>
    <property type="match status" value="3"/>
</dbReference>
<organism evidence="7 8">
    <name type="scientific">Ranitomeya imitator</name>
    <name type="common">mimic poison frog</name>
    <dbReference type="NCBI Taxonomy" id="111125"/>
    <lineage>
        <taxon>Eukaryota</taxon>
        <taxon>Metazoa</taxon>
        <taxon>Chordata</taxon>
        <taxon>Craniata</taxon>
        <taxon>Vertebrata</taxon>
        <taxon>Euteleostomi</taxon>
        <taxon>Amphibia</taxon>
        <taxon>Batrachia</taxon>
        <taxon>Anura</taxon>
        <taxon>Neobatrachia</taxon>
        <taxon>Hyloidea</taxon>
        <taxon>Dendrobatidae</taxon>
        <taxon>Dendrobatinae</taxon>
        <taxon>Ranitomeya</taxon>
    </lineage>
</organism>
<dbReference type="PANTHER" id="PTHR48021">
    <property type="match status" value="1"/>
</dbReference>
<feature type="transmembrane region" description="Helical" evidence="5">
    <location>
        <begin position="445"/>
        <end position="465"/>
    </location>
</feature>
<dbReference type="PROSITE" id="PS50850">
    <property type="entry name" value="MFS"/>
    <property type="match status" value="1"/>
</dbReference>
<dbReference type="PANTHER" id="PTHR48021:SF59">
    <property type="entry name" value="SOLUTE CARRIER FAMILY 2, FACILITATED GLUCOSE TRANSPORTER MEMBER 6"/>
    <property type="match status" value="1"/>
</dbReference>
<comment type="subcellular location">
    <subcellularLocation>
        <location evidence="1">Membrane</location>
        <topology evidence="1">Multi-pass membrane protein</topology>
    </subcellularLocation>
</comment>
<evidence type="ECO:0000313" key="8">
    <source>
        <dbReference type="Proteomes" id="UP001176940"/>
    </source>
</evidence>
<dbReference type="PROSITE" id="PS00216">
    <property type="entry name" value="SUGAR_TRANSPORT_1"/>
    <property type="match status" value="1"/>
</dbReference>
<dbReference type="SUPFAM" id="SSF103473">
    <property type="entry name" value="MFS general substrate transporter"/>
    <property type="match status" value="2"/>
</dbReference>
<protein>
    <recommendedName>
        <fullName evidence="6">Major facilitator superfamily (MFS) profile domain-containing protein</fullName>
    </recommendedName>
</protein>
<evidence type="ECO:0000259" key="6">
    <source>
        <dbReference type="PROSITE" id="PS50850"/>
    </source>
</evidence>
<dbReference type="Pfam" id="PF00083">
    <property type="entry name" value="Sugar_tr"/>
    <property type="match status" value="2"/>
</dbReference>
<dbReference type="EMBL" id="CAUEEQ010046666">
    <property type="protein sequence ID" value="CAJ0958914.1"/>
    <property type="molecule type" value="Genomic_DNA"/>
</dbReference>
<dbReference type="InterPro" id="IPR005829">
    <property type="entry name" value="Sugar_transporter_CS"/>
</dbReference>
<dbReference type="PROSITE" id="PS00217">
    <property type="entry name" value="SUGAR_TRANSPORT_2"/>
    <property type="match status" value="1"/>
</dbReference>
<dbReference type="InterPro" id="IPR050549">
    <property type="entry name" value="MFS_Trehalose_Transporter"/>
</dbReference>
<dbReference type="PRINTS" id="PR00171">
    <property type="entry name" value="SUGRTRNSPORT"/>
</dbReference>
<evidence type="ECO:0000313" key="7">
    <source>
        <dbReference type="EMBL" id="CAJ0958914.1"/>
    </source>
</evidence>
<dbReference type="InterPro" id="IPR005828">
    <property type="entry name" value="MFS_sugar_transport-like"/>
</dbReference>
<keyword evidence="4 5" id="KW-0472">Membrane</keyword>
<keyword evidence="2 5" id="KW-0812">Transmembrane</keyword>
<dbReference type="Proteomes" id="UP001176940">
    <property type="component" value="Unassembled WGS sequence"/>
</dbReference>
<feature type="transmembrane region" description="Helical" evidence="5">
    <location>
        <begin position="329"/>
        <end position="349"/>
    </location>
</feature>
<feature type="transmembrane region" description="Helical" evidence="5">
    <location>
        <begin position="477"/>
        <end position="495"/>
    </location>
</feature>
<comment type="caution">
    <text evidence="7">The sequence shown here is derived from an EMBL/GenBank/DDBJ whole genome shotgun (WGS) entry which is preliminary data.</text>
</comment>
<keyword evidence="8" id="KW-1185">Reference proteome</keyword>
<dbReference type="InterPro" id="IPR036259">
    <property type="entry name" value="MFS_trans_sf"/>
</dbReference>
<proteinExistence type="predicted"/>
<feature type="transmembrane region" description="Helical" evidence="5">
    <location>
        <begin position="356"/>
        <end position="378"/>
    </location>
</feature>
<keyword evidence="3 5" id="KW-1133">Transmembrane helix</keyword>
<name>A0ABN9M4R5_9NEOB</name>
<sequence length="519" mass="58479">MFLNDRLGRKLSIMFSAFPAAVGFLLMGSAQHVSMLLLGRILTGLAGGLTSSSIPVYISEISHAGVRGALGACPQLMAVCGALVLYALGKDEQALQALAWLRGPNTAYRGEFQRIKESVLKASSSLTWSELSDPYYYKPILISVFMRCLQQLSGINPILTYLEPIFNKTKVILYYMAFYGRRKSQHAAFVTILRKKNANESLWKPQKYRLHTDQQCDLREIRSGVREKSRWIYIVGVYRSSKAVCWFRKPARKTRSTDAIRITYGGCHAQKTLKHPAYGGATDHYFGDFSAYYGRNIRTVLSYAECDSSRRVMLRLEARKDNFHQRGGYDAALVGLVRLVSVLVAALAMDKAGRKLLLFISGSLMFVSSLSMGLYIHFTVDMKNNSTNLTVTANDLHIHDAHVNYLEIIPLVCIMLYILGYAFGWGPITWLLMSEILPLKARGTASGLCVMVSWITGFVLTEAFLPVVNAFNLETPFFFFTIICVCCIIFTYFYVPETKGRTLEQIESYFRTGRRSFIK</sequence>
<evidence type="ECO:0000256" key="2">
    <source>
        <dbReference type="ARBA" id="ARBA00022692"/>
    </source>
</evidence>
<dbReference type="InterPro" id="IPR003663">
    <property type="entry name" value="Sugar/inositol_transpt"/>
</dbReference>
<gene>
    <name evidence="7" type="ORF">RIMI_LOCUS16600414</name>
</gene>
<feature type="transmembrane region" description="Helical" evidence="5">
    <location>
        <begin position="12"/>
        <end position="31"/>
    </location>
</feature>
<feature type="domain" description="Major facilitator superfamily (MFS) profile" evidence="6">
    <location>
        <begin position="1"/>
        <end position="499"/>
    </location>
</feature>
<evidence type="ECO:0000256" key="1">
    <source>
        <dbReference type="ARBA" id="ARBA00004141"/>
    </source>
</evidence>
<reference evidence="7" key="1">
    <citation type="submission" date="2023-07" db="EMBL/GenBank/DDBJ databases">
        <authorList>
            <person name="Stuckert A."/>
        </authorList>
    </citation>
    <scope>NUCLEOTIDE SEQUENCE</scope>
</reference>
<evidence type="ECO:0000256" key="4">
    <source>
        <dbReference type="ARBA" id="ARBA00023136"/>
    </source>
</evidence>
<evidence type="ECO:0000256" key="3">
    <source>
        <dbReference type="ARBA" id="ARBA00022989"/>
    </source>
</evidence>
<feature type="transmembrane region" description="Helical" evidence="5">
    <location>
        <begin position="408"/>
        <end position="433"/>
    </location>
</feature>
<dbReference type="InterPro" id="IPR020846">
    <property type="entry name" value="MFS_dom"/>
</dbReference>
<accession>A0ABN9M4R5</accession>